<sequence>MSSSLEEKDTASCTAKEPPIILLLGPTSTGKSSLLQQPSLPPHTAINLDSMQLYSNLPIATAAGTCPMSGIRDFITDDLLGLPNSLLSSTPSSIISDEPNLPPTFKNYTVNDYITDVQPYLCDDSLKIFVGGTMYYAFKLLNHLTSSDNTSSDNKSSDNTSSSNTSPSTFPPPPSLQIESTYSNLLKFSPSTNIHPNNNRKIRDEIIRLTNPKPPSKPGVNKRDVVVVYIDYSDEILKSRIKCRITNMVNSGLKTEILQFYNRCVSLKLLKEGVPNVGLFQAIGFKEFVPFIRGRKTFEECLDVLEKETFRYVTVQRKFFEKKIKGRWRGYRVDMDGLDRKEFGRFVEGLRDGKNIIVDGVEEIVQEDPVEVYDKNVRECERCGVKLYGGKEWEVHLKGKMHKIRGSRKYMEKVRNKEAWMKKKESESEDVKPKATTSATTSSPPPPSPSPPAVKNSANKNKYTKDADETYVTSLQSFGKPVEVHIRQTSAEETWPGGALWDPGVVVSKLFSAVNLTPVPQSRLRGMNFLELGAGCGMTGIVVGALGGRWVCCSDMVEVVERVTKVNVEINRELYSGKGGSNSRVVAMAVPWGEENFGLVDAVFSKMVEDTKTSKLDVIVAVDIAYQRPGMPPHFEWFLETMKYIYEVKCQAQGGKGGGGGRKKKKGKGKEAEEKELPMFIYGHRRRMGSSEDLLNLVYEYFEDVREPIPADEIDGRVFKKEEKHGIMVHVLRWRKGNIMPPT</sequence>
<reference evidence="3" key="1">
    <citation type="journal article" date="2023" name="Commun. Biol.">
        <title>Genome analysis of Parmales, the sister group of diatoms, reveals the evolutionary specialization of diatoms from phago-mixotrophs to photoautotrophs.</title>
        <authorList>
            <person name="Ban H."/>
            <person name="Sato S."/>
            <person name="Yoshikawa S."/>
            <person name="Yamada K."/>
            <person name="Nakamura Y."/>
            <person name="Ichinomiya M."/>
            <person name="Sato N."/>
            <person name="Blanc-Mathieu R."/>
            <person name="Endo H."/>
            <person name="Kuwata A."/>
            <person name="Ogata H."/>
        </authorList>
    </citation>
    <scope>NUCLEOTIDE SEQUENCE [LARGE SCALE GENOMIC DNA]</scope>
    <source>
        <strain evidence="3">NIES 3699</strain>
    </source>
</reference>
<feature type="region of interest" description="Disordered" evidence="1">
    <location>
        <begin position="147"/>
        <end position="174"/>
    </location>
</feature>
<name>A0A9W7F7W6_9STRA</name>
<feature type="compositionally biased region" description="Basic and acidic residues" evidence="1">
    <location>
        <begin position="419"/>
        <end position="433"/>
    </location>
</feature>
<feature type="compositionally biased region" description="Pro residues" evidence="1">
    <location>
        <begin position="443"/>
        <end position="452"/>
    </location>
</feature>
<dbReference type="Gene3D" id="1.10.20.140">
    <property type="match status" value="1"/>
</dbReference>
<dbReference type="Pfam" id="PF01715">
    <property type="entry name" value="IPPT"/>
    <property type="match status" value="1"/>
</dbReference>
<organism evidence="2 3">
    <name type="scientific">Triparma verrucosa</name>
    <dbReference type="NCBI Taxonomy" id="1606542"/>
    <lineage>
        <taxon>Eukaryota</taxon>
        <taxon>Sar</taxon>
        <taxon>Stramenopiles</taxon>
        <taxon>Ochrophyta</taxon>
        <taxon>Bolidophyceae</taxon>
        <taxon>Parmales</taxon>
        <taxon>Triparmaceae</taxon>
        <taxon>Triparma</taxon>
    </lineage>
</organism>
<dbReference type="SUPFAM" id="SSF52540">
    <property type="entry name" value="P-loop containing nucleoside triphosphate hydrolases"/>
    <property type="match status" value="1"/>
</dbReference>
<dbReference type="EMBL" id="BRXX01000317">
    <property type="protein sequence ID" value="GMI04553.1"/>
    <property type="molecule type" value="Genomic_DNA"/>
</dbReference>
<dbReference type="Pfam" id="PF10294">
    <property type="entry name" value="Methyltransf_16"/>
    <property type="match status" value="1"/>
</dbReference>
<dbReference type="InterPro" id="IPR019410">
    <property type="entry name" value="Methyltransf_16"/>
</dbReference>
<comment type="caution">
    <text evidence="2">The sequence shown here is derived from an EMBL/GenBank/DDBJ whole genome shotgun (WGS) entry which is preliminary data.</text>
</comment>
<proteinExistence type="predicted"/>
<accession>A0A9W7F7W6</accession>
<dbReference type="PANTHER" id="PTHR14614">
    <property type="entry name" value="HEPATOCELLULAR CARCINOMA-ASSOCIATED ANTIGEN"/>
    <property type="match status" value="1"/>
</dbReference>
<evidence type="ECO:0000256" key="1">
    <source>
        <dbReference type="SAM" id="MobiDB-lite"/>
    </source>
</evidence>
<protein>
    <submittedName>
        <fullName evidence="2">Uncharacterized protein</fullName>
    </submittedName>
</protein>
<dbReference type="InterPro" id="IPR027417">
    <property type="entry name" value="P-loop_NTPase"/>
</dbReference>
<evidence type="ECO:0000313" key="2">
    <source>
        <dbReference type="EMBL" id="GMI04553.1"/>
    </source>
</evidence>
<feature type="region of interest" description="Disordered" evidence="1">
    <location>
        <begin position="419"/>
        <end position="459"/>
    </location>
</feature>
<gene>
    <name evidence="2" type="ORF">TrVE_jg11801</name>
</gene>
<dbReference type="AlphaFoldDB" id="A0A9W7F7W6"/>
<feature type="compositionally biased region" description="Low complexity" evidence="1">
    <location>
        <begin position="147"/>
        <end position="168"/>
    </location>
</feature>
<evidence type="ECO:0000313" key="3">
    <source>
        <dbReference type="Proteomes" id="UP001165160"/>
    </source>
</evidence>
<dbReference type="Gene3D" id="3.40.50.300">
    <property type="entry name" value="P-loop containing nucleotide triphosphate hydrolases"/>
    <property type="match status" value="1"/>
</dbReference>
<keyword evidence="3" id="KW-1185">Reference proteome</keyword>
<dbReference type="InterPro" id="IPR029063">
    <property type="entry name" value="SAM-dependent_MTases_sf"/>
</dbReference>
<dbReference type="Gene3D" id="3.40.50.150">
    <property type="entry name" value="Vaccinia Virus protein VP39"/>
    <property type="match status" value="1"/>
</dbReference>
<dbReference type="Proteomes" id="UP001165160">
    <property type="component" value="Unassembled WGS sequence"/>
</dbReference>